<dbReference type="InterPro" id="IPR036974">
    <property type="entry name" value="PUA_sf"/>
</dbReference>
<keyword evidence="5 6" id="KW-0694">RNA-binding</keyword>
<evidence type="ECO:0000256" key="5">
    <source>
        <dbReference type="ARBA" id="ARBA00022884"/>
    </source>
</evidence>
<reference evidence="8 9" key="1">
    <citation type="submission" date="2020-04" db="EMBL/GenBank/DDBJ databases">
        <authorList>
            <person name="Wallbank WR R."/>
            <person name="Pardo Diaz C."/>
            <person name="Kozak K."/>
            <person name="Martin S."/>
            <person name="Jiggins C."/>
            <person name="Moest M."/>
            <person name="Warren A I."/>
            <person name="Byers J.R.P. K."/>
            <person name="Montejo-Kovacevich G."/>
            <person name="Yen C E."/>
        </authorList>
    </citation>
    <scope>NUCLEOTIDE SEQUENCE [LARGE SCALE GENOMIC DNA]</scope>
</reference>
<dbReference type="PROSITE" id="PS01153">
    <property type="entry name" value="NOL1_NOP2_SUN"/>
    <property type="match status" value="1"/>
</dbReference>
<keyword evidence="4 6" id="KW-0949">S-adenosyl-L-methionine</keyword>
<evidence type="ECO:0000256" key="1">
    <source>
        <dbReference type="ARBA" id="ARBA00007494"/>
    </source>
</evidence>
<gene>
    <name evidence="8" type="ORF">APLA_LOCUS1087</name>
</gene>
<dbReference type="InterPro" id="IPR023267">
    <property type="entry name" value="RCMT"/>
</dbReference>
<comment type="similarity">
    <text evidence="1 6">Belongs to the class I-like SAM-binding methyltransferase superfamily. RsmB/NOP family.</text>
</comment>
<dbReference type="InterPro" id="IPR029063">
    <property type="entry name" value="SAM-dependent_MTases_sf"/>
</dbReference>
<name>A0A8S0YT25_ARCPL</name>
<organism evidence="8 9">
    <name type="scientific">Arctia plantaginis</name>
    <name type="common">Wood tiger moth</name>
    <name type="synonym">Phalaena plantaginis</name>
    <dbReference type="NCBI Taxonomy" id="874455"/>
    <lineage>
        <taxon>Eukaryota</taxon>
        <taxon>Metazoa</taxon>
        <taxon>Ecdysozoa</taxon>
        <taxon>Arthropoda</taxon>
        <taxon>Hexapoda</taxon>
        <taxon>Insecta</taxon>
        <taxon>Pterygota</taxon>
        <taxon>Neoptera</taxon>
        <taxon>Endopterygota</taxon>
        <taxon>Lepidoptera</taxon>
        <taxon>Glossata</taxon>
        <taxon>Ditrysia</taxon>
        <taxon>Noctuoidea</taxon>
        <taxon>Erebidae</taxon>
        <taxon>Arctiinae</taxon>
        <taxon>Arctia</taxon>
    </lineage>
</organism>
<dbReference type="InterPro" id="IPR015947">
    <property type="entry name" value="PUA-like_sf"/>
</dbReference>
<feature type="binding site" evidence="6">
    <location>
        <position position="290"/>
    </location>
    <ligand>
        <name>S-adenosyl-L-methionine</name>
        <dbReference type="ChEBI" id="CHEBI:59789"/>
    </ligand>
</feature>
<evidence type="ECO:0000256" key="6">
    <source>
        <dbReference type="PROSITE-ProRule" id="PRU01023"/>
    </source>
</evidence>
<dbReference type="CDD" id="cd21150">
    <property type="entry name" value="PUA_NSun6-like"/>
    <property type="match status" value="1"/>
</dbReference>
<evidence type="ECO:0000256" key="2">
    <source>
        <dbReference type="ARBA" id="ARBA00022603"/>
    </source>
</evidence>
<proteinExistence type="inferred from homology"/>
<dbReference type="PROSITE" id="PS51686">
    <property type="entry name" value="SAM_MT_RSMB_NOP"/>
    <property type="match status" value="1"/>
</dbReference>
<evidence type="ECO:0000313" key="9">
    <source>
        <dbReference type="Proteomes" id="UP000494256"/>
    </source>
</evidence>
<dbReference type="GO" id="GO:0008173">
    <property type="term" value="F:RNA methyltransferase activity"/>
    <property type="evidence" value="ECO:0007669"/>
    <property type="project" value="InterPro"/>
</dbReference>
<evidence type="ECO:0000313" key="8">
    <source>
        <dbReference type="EMBL" id="CAB3221966.1"/>
    </source>
</evidence>
<feature type="binding site" evidence="6">
    <location>
        <position position="234"/>
    </location>
    <ligand>
        <name>S-adenosyl-L-methionine</name>
        <dbReference type="ChEBI" id="CHEBI:59789"/>
    </ligand>
</feature>
<dbReference type="Proteomes" id="UP000494256">
    <property type="component" value="Unassembled WGS sequence"/>
</dbReference>
<protein>
    <recommendedName>
        <fullName evidence="7">SAM-dependent MTase RsmB/NOP-type domain-containing protein</fullName>
    </recommendedName>
</protein>
<evidence type="ECO:0000259" key="7">
    <source>
        <dbReference type="PROSITE" id="PS51686"/>
    </source>
</evidence>
<dbReference type="InterPro" id="IPR018314">
    <property type="entry name" value="RsmB/NOL1/NOP2-like_CS"/>
</dbReference>
<dbReference type="Gene3D" id="3.40.50.150">
    <property type="entry name" value="Vaccinia Virus protein VP39"/>
    <property type="match status" value="1"/>
</dbReference>
<dbReference type="InterPro" id="IPR049560">
    <property type="entry name" value="MeTrfase_RsmB-F_NOP2_cat"/>
</dbReference>
<feature type="domain" description="SAM-dependent MTase RsmB/NOP-type" evidence="7">
    <location>
        <begin position="115"/>
        <end position="419"/>
    </location>
</feature>
<dbReference type="EMBL" id="CADEBD010000051">
    <property type="protein sequence ID" value="CAB3221966.1"/>
    <property type="molecule type" value="Genomic_DNA"/>
</dbReference>
<evidence type="ECO:0000256" key="4">
    <source>
        <dbReference type="ARBA" id="ARBA00022691"/>
    </source>
</evidence>
<keyword evidence="2 6" id="KW-0489">Methyltransferase</keyword>
<feature type="binding site" evidence="6">
    <location>
        <position position="261"/>
    </location>
    <ligand>
        <name>S-adenosyl-L-methionine</name>
        <dbReference type="ChEBI" id="CHEBI:59789"/>
    </ligand>
</feature>
<dbReference type="Gene3D" id="2.30.130.10">
    <property type="entry name" value="PUA domain"/>
    <property type="match status" value="1"/>
</dbReference>
<evidence type="ECO:0000256" key="3">
    <source>
        <dbReference type="ARBA" id="ARBA00022679"/>
    </source>
</evidence>
<dbReference type="Pfam" id="PF01189">
    <property type="entry name" value="Methyltr_RsmB-F"/>
    <property type="match status" value="1"/>
</dbReference>
<comment type="caution">
    <text evidence="8">The sequence shown here is derived from an EMBL/GenBank/DDBJ whole genome shotgun (WGS) entry which is preliminary data.</text>
</comment>
<dbReference type="GO" id="GO:0003723">
    <property type="term" value="F:RNA binding"/>
    <property type="evidence" value="ECO:0007669"/>
    <property type="project" value="UniProtKB-UniRule"/>
</dbReference>
<feature type="binding site" evidence="6">
    <location>
        <begin position="210"/>
        <end position="216"/>
    </location>
    <ligand>
        <name>S-adenosyl-L-methionine</name>
        <dbReference type="ChEBI" id="CHEBI:59789"/>
    </ligand>
</feature>
<dbReference type="AlphaFoldDB" id="A0A8S0YT25"/>
<dbReference type="SUPFAM" id="SSF53335">
    <property type="entry name" value="S-adenosyl-L-methionine-dependent methyltransferases"/>
    <property type="match status" value="1"/>
</dbReference>
<sequence length="421" mass="46584">MEIQNVNLQHWLTETPNHTTFRINKLKTFYPSVLHDCLVKQSMDLKSDQIPKSYILRPDCLIIEQWPADIAVEKTGKEVIVDALCAAAVLRGAHVFAPGVLGLPVNCRIGQRVDVYGDLEGHCKRGLKVPYEGKKQYVGMGYLQMLRADLFDNGVQPSGVAVHTILPASRLPVINESIYPKGVVLLQNLPSIICGWVVDAQANEYILDMCAAPGNKTTHLAEMSNDKAIIVAIDKSPRKAAKIKENCEIQGVTCVKAYAYDSTKCCSEDSVDIISGPPFPPNSFDKVLLDAPCSGLGQRPQLVNKMTPKIINSYKFVQRKLFAEAVKVLKVGGKLIYSTCTIAEQENECMIAWVLDKFPFLKLIPSESLLGGPGLKNKGLNEEQRLMVQRFGPVDDEIRPVQNLYKNSIGFFIAAFVKLPL</sequence>
<keyword evidence="3 6" id="KW-0808">Transferase</keyword>
<dbReference type="PANTHER" id="PTHR22807">
    <property type="entry name" value="NOP2 YEAST -RELATED NOL1/NOP2/FMU SUN DOMAIN-CONTAINING"/>
    <property type="match status" value="1"/>
</dbReference>
<dbReference type="InterPro" id="IPR001678">
    <property type="entry name" value="MeTrfase_RsmB-F_NOP2_dom"/>
</dbReference>
<feature type="active site" description="Nucleophile" evidence="6">
    <location>
        <position position="340"/>
    </location>
</feature>
<dbReference type="CDD" id="cd02440">
    <property type="entry name" value="AdoMet_MTases"/>
    <property type="match status" value="1"/>
</dbReference>
<dbReference type="PROSITE" id="PS50890">
    <property type="entry name" value="PUA"/>
    <property type="match status" value="1"/>
</dbReference>
<dbReference type="PRINTS" id="PR02008">
    <property type="entry name" value="RCMTFAMILY"/>
</dbReference>
<accession>A0A8S0YT25</accession>
<dbReference type="OrthoDB" id="6159439at2759"/>
<dbReference type="GO" id="GO:0001510">
    <property type="term" value="P:RNA methylation"/>
    <property type="evidence" value="ECO:0007669"/>
    <property type="project" value="InterPro"/>
</dbReference>
<dbReference type="PANTHER" id="PTHR22807:SF34">
    <property type="entry name" value="TRNA (CYTOSINE(72)-C(5))-METHYLTRANSFERASE NSUN6"/>
    <property type="match status" value="1"/>
</dbReference>
<dbReference type="SUPFAM" id="SSF88697">
    <property type="entry name" value="PUA domain-like"/>
    <property type="match status" value="1"/>
</dbReference>